<dbReference type="GO" id="GO:0003964">
    <property type="term" value="F:RNA-directed DNA polymerase activity"/>
    <property type="evidence" value="ECO:0007669"/>
    <property type="project" value="UniProtKB-KW"/>
</dbReference>
<dbReference type="GO" id="GO:0004190">
    <property type="term" value="F:aspartic-type endopeptidase activity"/>
    <property type="evidence" value="ECO:0007669"/>
    <property type="project" value="InterPro"/>
</dbReference>
<dbReference type="PANTHER" id="PTHR37984">
    <property type="entry name" value="PROTEIN CBG26694"/>
    <property type="match status" value="1"/>
</dbReference>
<evidence type="ECO:0000256" key="3">
    <source>
        <dbReference type="ARBA" id="ARBA00022695"/>
    </source>
</evidence>
<feature type="non-terminal residue" evidence="8">
    <location>
        <position position="1"/>
    </location>
</feature>
<dbReference type="Pfam" id="PF00077">
    <property type="entry name" value="RVP"/>
    <property type="match status" value="1"/>
</dbReference>
<dbReference type="InterPro" id="IPR043128">
    <property type="entry name" value="Rev_trsase/Diguanyl_cyclase"/>
</dbReference>
<dbReference type="InterPro" id="IPR050951">
    <property type="entry name" value="Retrovirus_Pol_polyprotein"/>
</dbReference>
<dbReference type="InterPro" id="IPR001969">
    <property type="entry name" value="Aspartic_peptidase_AS"/>
</dbReference>
<dbReference type="GO" id="GO:0008270">
    <property type="term" value="F:zinc ion binding"/>
    <property type="evidence" value="ECO:0007669"/>
    <property type="project" value="InterPro"/>
</dbReference>
<evidence type="ECO:0000313" key="8">
    <source>
        <dbReference type="EMBL" id="CAB3995309.1"/>
    </source>
</evidence>
<dbReference type="Gene3D" id="2.40.70.10">
    <property type="entry name" value="Acid Proteases"/>
    <property type="match status" value="1"/>
</dbReference>
<dbReference type="FunFam" id="3.10.10.10:FF:000002">
    <property type="entry name" value="Retrovirus-related Pol polyprotein from transposon 17.6-like protein"/>
    <property type="match status" value="1"/>
</dbReference>
<dbReference type="Gene3D" id="3.30.70.270">
    <property type="match status" value="1"/>
</dbReference>
<dbReference type="SMART" id="SM00343">
    <property type="entry name" value="ZnF_C2HC"/>
    <property type="match status" value="2"/>
</dbReference>
<gene>
    <name evidence="8" type="ORF">PACLA_8A069092</name>
</gene>
<evidence type="ECO:0000256" key="4">
    <source>
        <dbReference type="ARBA" id="ARBA00022722"/>
    </source>
</evidence>
<keyword evidence="6" id="KW-0378">Hydrolase</keyword>
<evidence type="ECO:0000256" key="7">
    <source>
        <dbReference type="ARBA" id="ARBA00022918"/>
    </source>
</evidence>
<dbReference type="AlphaFoldDB" id="A0A7D9DXQ9"/>
<evidence type="ECO:0000256" key="1">
    <source>
        <dbReference type="ARBA" id="ARBA00022670"/>
    </source>
</evidence>
<dbReference type="SUPFAM" id="SSF57756">
    <property type="entry name" value="Retrovirus zinc finger-like domains"/>
    <property type="match status" value="1"/>
</dbReference>
<keyword evidence="1" id="KW-0645">Protease</keyword>
<comment type="caution">
    <text evidence="8">The sequence shown here is derived from an EMBL/GenBank/DDBJ whole genome shotgun (WGS) entry which is preliminary data.</text>
</comment>
<dbReference type="Pfam" id="PF00098">
    <property type="entry name" value="zf-CCHC"/>
    <property type="match status" value="2"/>
</dbReference>
<dbReference type="InterPro" id="IPR018061">
    <property type="entry name" value="Retropepsins"/>
</dbReference>
<protein>
    <submittedName>
        <fullName evidence="8">Transposon Ty3-G Gag-Pol poly</fullName>
    </submittedName>
</protein>
<dbReference type="PANTHER" id="PTHR37984:SF9">
    <property type="entry name" value="INTEGRASE CATALYTIC DOMAIN-CONTAINING PROTEIN"/>
    <property type="match status" value="1"/>
</dbReference>
<dbReference type="InterPro" id="IPR001878">
    <property type="entry name" value="Znf_CCHC"/>
</dbReference>
<dbReference type="GO" id="GO:0004519">
    <property type="term" value="F:endonuclease activity"/>
    <property type="evidence" value="ECO:0007669"/>
    <property type="project" value="UniProtKB-KW"/>
</dbReference>
<proteinExistence type="predicted"/>
<dbReference type="Proteomes" id="UP001152795">
    <property type="component" value="Unassembled WGS sequence"/>
</dbReference>
<keyword evidence="2" id="KW-0808">Transferase</keyword>
<dbReference type="PROSITE" id="PS50878">
    <property type="entry name" value="RT_POL"/>
    <property type="match status" value="1"/>
</dbReference>
<keyword evidence="5" id="KW-0255">Endonuclease</keyword>
<accession>A0A7D9DXQ9</accession>
<dbReference type="InterPro" id="IPR043502">
    <property type="entry name" value="DNA/RNA_pol_sf"/>
</dbReference>
<dbReference type="InterPro" id="IPR000477">
    <property type="entry name" value="RT_dom"/>
</dbReference>
<keyword evidence="3" id="KW-0548">Nucleotidyltransferase</keyword>
<dbReference type="Pfam" id="PF00078">
    <property type="entry name" value="RVT_1"/>
    <property type="match status" value="1"/>
</dbReference>
<dbReference type="InterPro" id="IPR021109">
    <property type="entry name" value="Peptidase_aspartic_dom_sf"/>
</dbReference>
<dbReference type="GO" id="GO:0006508">
    <property type="term" value="P:proteolysis"/>
    <property type="evidence" value="ECO:0007669"/>
    <property type="project" value="UniProtKB-KW"/>
</dbReference>
<dbReference type="SUPFAM" id="SSF50630">
    <property type="entry name" value="Acid proteases"/>
    <property type="match status" value="1"/>
</dbReference>
<dbReference type="SUPFAM" id="SSF56672">
    <property type="entry name" value="DNA/RNA polymerases"/>
    <property type="match status" value="1"/>
</dbReference>
<keyword evidence="4" id="KW-0540">Nuclease</keyword>
<dbReference type="Gene3D" id="4.10.60.10">
    <property type="entry name" value="Zinc finger, CCHC-type"/>
    <property type="match status" value="1"/>
</dbReference>
<dbReference type="CDD" id="cd00303">
    <property type="entry name" value="retropepsin_like"/>
    <property type="match status" value="1"/>
</dbReference>
<dbReference type="PROSITE" id="PS50175">
    <property type="entry name" value="ASP_PROT_RETROV"/>
    <property type="match status" value="1"/>
</dbReference>
<keyword evidence="9" id="KW-1185">Reference proteome</keyword>
<dbReference type="OrthoDB" id="5968803at2759"/>
<evidence type="ECO:0000313" key="9">
    <source>
        <dbReference type="Proteomes" id="UP001152795"/>
    </source>
</evidence>
<dbReference type="GO" id="GO:0003676">
    <property type="term" value="F:nucleic acid binding"/>
    <property type="evidence" value="ECO:0007669"/>
    <property type="project" value="InterPro"/>
</dbReference>
<sequence>MTTSTATTRANLLSVPETFSDGDFGLWLRKFELCSTANGWKEDEMLKRLPTLLSGKAFVVFERLGDDKKEDFKVLIAAIKEAFGGDETSKHIAMMEFRRRARKPGEDIQVFAYGLETLLSRAIPNIGNDERDTLLKQQFIEGSSPALKRELLQRPSLKYEETVKIAQQLDLTPELSSPNTDHDVNLTRVQRENVSSSESTVVRQLKESVEVLTEKVNQLSASVNNISEVAAIRTKNPRRGRACYNCGGFNHIANECRQPKRRNDRRRNDPGQRRNENYCFVCGDLGHFARDCQYRVSPTAVFIKATLGGHLQRCLVDTGATVSLVNKNIVQGHIRECKLRARGVGGENLHVIGMTDIHVRVNGLNVVHTFVVVNMQNQCIFGADFLKANGMVVNIAQELLSWDSGETRLLIEAAAPTINKLSVLLEKYADVFVNGPDDPLGRTNDAEHSIDTEDSRPVKQRPYRIPVHLNKVVNNQVDEMLARGLIRPSDSPWSSPIVMAPKKDGDYRFCVDFRRLNAVTRKDAFPMPRVDEILDKLGGARFFSTLDLASGYWQVPLREEDIPKTAFTVGPNHYEFTVMPFGLTNAPATFQRMMTKLLHGMSGCLVFIDDIIIFADTWEEHQKILEEVLHRIKAVGLKLKGTKCQFGRESVQFLGHIVSARGIHPNPEKVQA</sequence>
<dbReference type="PROSITE" id="PS50158">
    <property type="entry name" value="ZF_CCHC"/>
    <property type="match status" value="2"/>
</dbReference>
<reference evidence="8" key="1">
    <citation type="submission" date="2020-04" db="EMBL/GenBank/DDBJ databases">
        <authorList>
            <person name="Alioto T."/>
            <person name="Alioto T."/>
            <person name="Gomez Garrido J."/>
        </authorList>
    </citation>
    <scope>NUCLEOTIDE SEQUENCE</scope>
    <source>
        <strain evidence="8">A484AB</strain>
    </source>
</reference>
<dbReference type="Gene3D" id="3.10.10.10">
    <property type="entry name" value="HIV Type 1 Reverse Transcriptase, subunit A, domain 1"/>
    <property type="match status" value="1"/>
</dbReference>
<name>A0A7D9DXQ9_PARCT</name>
<dbReference type="InterPro" id="IPR001995">
    <property type="entry name" value="Peptidase_A2_cat"/>
</dbReference>
<evidence type="ECO:0000256" key="5">
    <source>
        <dbReference type="ARBA" id="ARBA00022759"/>
    </source>
</evidence>
<dbReference type="EMBL" id="CACRXK020002638">
    <property type="protein sequence ID" value="CAB3995309.1"/>
    <property type="molecule type" value="Genomic_DNA"/>
</dbReference>
<dbReference type="CDD" id="cd01647">
    <property type="entry name" value="RT_LTR"/>
    <property type="match status" value="1"/>
</dbReference>
<keyword evidence="7" id="KW-0695">RNA-directed DNA polymerase</keyword>
<dbReference type="PROSITE" id="PS00141">
    <property type="entry name" value="ASP_PROTEASE"/>
    <property type="match status" value="1"/>
</dbReference>
<evidence type="ECO:0000256" key="2">
    <source>
        <dbReference type="ARBA" id="ARBA00022679"/>
    </source>
</evidence>
<organism evidence="8 9">
    <name type="scientific">Paramuricea clavata</name>
    <name type="common">Red gorgonian</name>
    <name type="synonym">Violescent sea-whip</name>
    <dbReference type="NCBI Taxonomy" id="317549"/>
    <lineage>
        <taxon>Eukaryota</taxon>
        <taxon>Metazoa</taxon>
        <taxon>Cnidaria</taxon>
        <taxon>Anthozoa</taxon>
        <taxon>Octocorallia</taxon>
        <taxon>Malacalcyonacea</taxon>
        <taxon>Plexauridae</taxon>
        <taxon>Paramuricea</taxon>
    </lineage>
</organism>
<dbReference type="FunFam" id="3.10.10.10:FF:000007">
    <property type="entry name" value="Retrovirus-related Pol polyprotein from transposon 17.6-like Protein"/>
    <property type="match status" value="1"/>
</dbReference>
<dbReference type="InterPro" id="IPR036875">
    <property type="entry name" value="Znf_CCHC_sf"/>
</dbReference>
<evidence type="ECO:0000256" key="6">
    <source>
        <dbReference type="ARBA" id="ARBA00022801"/>
    </source>
</evidence>